<evidence type="ECO:0000313" key="1">
    <source>
        <dbReference type="EMBL" id="MDC2889962.1"/>
    </source>
</evidence>
<dbReference type="Proteomes" id="UP001528411">
    <property type="component" value="Unassembled WGS sequence"/>
</dbReference>
<reference evidence="1 2" key="1">
    <citation type="submission" date="2023-01" db="EMBL/GenBank/DDBJ databases">
        <title>Psychrosphaera sp. nov., isolated from marine algae.</title>
        <authorList>
            <person name="Bayburt H."/>
            <person name="Choi B.J."/>
            <person name="Kim J.M."/>
            <person name="Choi D.G."/>
            <person name="Jeon C.O."/>
        </authorList>
    </citation>
    <scope>NUCLEOTIDE SEQUENCE [LARGE SCALE GENOMIC DNA]</scope>
    <source>
        <strain evidence="1 2">G1-22</strain>
    </source>
</reference>
<sequence length="59" mass="6467">MASGDDAFKLNIDRSLANLTQLNNELSNIGLLGVFAESEDDGLDFLMMTMTKLTSRKSL</sequence>
<accession>A0ABT5FEK6</accession>
<name>A0ABT5FEK6_9GAMM</name>
<comment type="caution">
    <text evidence="1">The sequence shown here is derived from an EMBL/GenBank/DDBJ whole genome shotgun (WGS) entry which is preliminary data.</text>
</comment>
<dbReference type="EMBL" id="JAQOMS010000002">
    <property type="protein sequence ID" value="MDC2889962.1"/>
    <property type="molecule type" value="Genomic_DNA"/>
</dbReference>
<gene>
    <name evidence="1" type="ORF">PN838_15830</name>
</gene>
<proteinExistence type="predicted"/>
<organism evidence="1 2">
    <name type="scientific">Psychrosphaera algicola</name>
    <dbReference type="NCBI Taxonomy" id="3023714"/>
    <lineage>
        <taxon>Bacteria</taxon>
        <taxon>Pseudomonadati</taxon>
        <taxon>Pseudomonadota</taxon>
        <taxon>Gammaproteobacteria</taxon>
        <taxon>Alteromonadales</taxon>
        <taxon>Pseudoalteromonadaceae</taxon>
        <taxon>Psychrosphaera</taxon>
    </lineage>
</organism>
<protein>
    <submittedName>
        <fullName evidence="1">Uncharacterized protein</fullName>
    </submittedName>
</protein>
<dbReference type="RefSeq" id="WP_272181275.1">
    <property type="nucleotide sequence ID" value="NZ_JAQOMS010000002.1"/>
</dbReference>
<evidence type="ECO:0000313" key="2">
    <source>
        <dbReference type="Proteomes" id="UP001528411"/>
    </source>
</evidence>
<keyword evidence="2" id="KW-1185">Reference proteome</keyword>